<proteinExistence type="predicted"/>
<dbReference type="HOGENOM" id="CLU_679605_0_0_12"/>
<dbReference type="EMBL" id="ATFF01000006">
    <property type="protein sequence ID" value="EPF30248.1"/>
    <property type="molecule type" value="Genomic_DNA"/>
</dbReference>
<protein>
    <submittedName>
        <fullName evidence="1">Uncharacterized protein</fullName>
    </submittedName>
</protein>
<dbReference type="Proteomes" id="UP000014541">
    <property type="component" value="Unassembled WGS sequence"/>
</dbReference>
<name>S3JWB5_TREMA</name>
<gene>
    <name evidence="1" type="ORF">HMPREF9194_00562</name>
</gene>
<dbReference type="PATRIC" id="fig|1125699.3.peg.574"/>
<keyword evidence="2" id="KW-1185">Reference proteome</keyword>
<comment type="caution">
    <text evidence="1">The sequence shown here is derived from an EMBL/GenBank/DDBJ whole genome shotgun (WGS) entry which is preliminary data.</text>
</comment>
<sequence length="405" mass="45318">MQKNVDGYPTATIAWESADDKIIKIESGSDVKGIVGYDLIDRTVKLTATVHYNSGTGIKEFNVTVEHFANKIKRENSKYVREYEFTGTELVITETKKDDNVLQRGAKYIYTDVQTASNGTKTAVFSKTADYDKNEEKWVTRQEYLQEQKALVMQGLAELNRLKGLNTLKLRDFETLYSIITADPQAATEEQLFGFVQYLLNISETYEQFAPLPDGTKSTILKNGIPYAETIFNESLTAIVNGRFPSRRYIYSFNGSGRNLRFNTSLPYDSGKPWYEQEGGYDFQSSVQNNASHPAPAGTIMFIYFRVNKSGANTYSAYIAVHKADGSGKAPQCDNRNNDVPFTPPNSPITATLVEDGNPSNQLNIEIKNISVSSDGLTMNADIKIDSGTFESYELKFRGDSLPLY</sequence>
<evidence type="ECO:0000313" key="2">
    <source>
        <dbReference type="Proteomes" id="UP000014541"/>
    </source>
</evidence>
<organism evidence="1 2">
    <name type="scientific">Treponema maltophilum ATCC 51939</name>
    <dbReference type="NCBI Taxonomy" id="1125699"/>
    <lineage>
        <taxon>Bacteria</taxon>
        <taxon>Pseudomonadati</taxon>
        <taxon>Spirochaetota</taxon>
        <taxon>Spirochaetia</taxon>
        <taxon>Spirochaetales</taxon>
        <taxon>Treponemataceae</taxon>
        <taxon>Treponema</taxon>
    </lineage>
</organism>
<accession>S3JWB5</accession>
<reference evidence="1 2" key="1">
    <citation type="submission" date="2013-04" db="EMBL/GenBank/DDBJ databases">
        <title>The Genome Sequence of Treponema maltophilum ATCC 51939.</title>
        <authorList>
            <consortium name="The Broad Institute Genomics Platform"/>
            <person name="Earl A."/>
            <person name="Ward D."/>
            <person name="Feldgarden M."/>
            <person name="Gevers D."/>
            <person name="Leonetti C."/>
            <person name="Blanton J.M."/>
            <person name="Dewhirst F.E."/>
            <person name="Izard J."/>
            <person name="Walker B."/>
            <person name="Young S."/>
            <person name="Zeng Q."/>
            <person name="Gargeya S."/>
            <person name="Fitzgerald M."/>
            <person name="Haas B."/>
            <person name="Abouelleil A."/>
            <person name="Allen A.W."/>
            <person name="Alvarado L."/>
            <person name="Arachchi H.M."/>
            <person name="Berlin A.M."/>
            <person name="Chapman S.B."/>
            <person name="Gainer-Dewar J."/>
            <person name="Goldberg J."/>
            <person name="Griggs A."/>
            <person name="Gujja S."/>
            <person name="Hansen M."/>
            <person name="Howarth C."/>
            <person name="Imamovic A."/>
            <person name="Ireland A."/>
            <person name="Larimer J."/>
            <person name="McCowan C."/>
            <person name="Murphy C."/>
            <person name="Pearson M."/>
            <person name="Poon T.W."/>
            <person name="Priest M."/>
            <person name="Roberts A."/>
            <person name="Saif S."/>
            <person name="Shea T."/>
            <person name="Sisk P."/>
            <person name="Sykes S."/>
            <person name="Wortman J."/>
            <person name="Nusbaum C."/>
            <person name="Birren B."/>
        </authorList>
    </citation>
    <scope>NUCLEOTIDE SEQUENCE [LARGE SCALE GENOMIC DNA]</scope>
    <source>
        <strain evidence="1 2">ATCC 51939</strain>
    </source>
</reference>
<dbReference type="AlphaFoldDB" id="S3JWB5"/>
<evidence type="ECO:0000313" key="1">
    <source>
        <dbReference type="EMBL" id="EPF30248.1"/>
    </source>
</evidence>